<dbReference type="Pfam" id="PF00288">
    <property type="entry name" value="GHMP_kinases_N"/>
    <property type="match status" value="1"/>
</dbReference>
<evidence type="ECO:0000256" key="2">
    <source>
        <dbReference type="SAM" id="MobiDB-lite"/>
    </source>
</evidence>
<keyword evidence="5" id="KW-1185">Reference proteome</keyword>
<dbReference type="GO" id="GO:0016301">
    <property type="term" value="F:kinase activity"/>
    <property type="evidence" value="ECO:0007669"/>
    <property type="project" value="UniProtKB-KW"/>
</dbReference>
<accession>A0A4R6V2U8</accession>
<dbReference type="OrthoDB" id="7298003at2"/>
<organism evidence="4 5">
    <name type="scientific">Actinorugispora endophytica</name>
    <dbReference type="NCBI Taxonomy" id="1605990"/>
    <lineage>
        <taxon>Bacteria</taxon>
        <taxon>Bacillati</taxon>
        <taxon>Actinomycetota</taxon>
        <taxon>Actinomycetes</taxon>
        <taxon>Streptosporangiales</taxon>
        <taxon>Nocardiopsidaceae</taxon>
        <taxon>Actinorugispora</taxon>
    </lineage>
</organism>
<feature type="compositionally biased region" description="Basic residues" evidence="2">
    <location>
        <begin position="324"/>
        <end position="333"/>
    </location>
</feature>
<dbReference type="Gene3D" id="3.30.230.10">
    <property type="match status" value="1"/>
</dbReference>
<dbReference type="InterPro" id="IPR014721">
    <property type="entry name" value="Ribsml_uS5_D2-typ_fold_subgr"/>
</dbReference>
<evidence type="ECO:0000313" key="5">
    <source>
        <dbReference type="Proteomes" id="UP000295281"/>
    </source>
</evidence>
<protein>
    <submittedName>
        <fullName evidence="4">Threonine kinase</fullName>
    </submittedName>
</protein>
<proteinExistence type="predicted"/>
<dbReference type="AlphaFoldDB" id="A0A4R6V2U8"/>
<comment type="caution">
    <text evidence="4">The sequence shown here is derived from an EMBL/GenBank/DDBJ whole genome shotgun (WGS) entry which is preliminary data.</text>
</comment>
<feature type="compositionally biased region" description="Basic and acidic residues" evidence="2">
    <location>
        <begin position="304"/>
        <end position="318"/>
    </location>
</feature>
<dbReference type="RefSeq" id="WP_133740269.1">
    <property type="nucleotide sequence ID" value="NZ_SNYN01000002.1"/>
</dbReference>
<keyword evidence="1 4" id="KW-0808">Transferase</keyword>
<keyword evidence="1 4" id="KW-0418">Kinase</keyword>
<name>A0A4R6V2U8_9ACTN</name>
<feature type="region of interest" description="Disordered" evidence="2">
    <location>
        <begin position="301"/>
        <end position="333"/>
    </location>
</feature>
<sequence length="333" mass="34724">MITGRGRAPCHHGEVLQGVFLDGRGLPRRGLVTLPMSAPVTRAVFTPVPGAPAHRIEVLPAGRAKAARAASLAVAECARRSGLPPRGGRLRLSGGVPVGLGMGSSTSDVIAAVRAVAAGFSVELPPRVVARLAVRAERAADPTMLGDRPVLFAQREGRVLEDLGPALPPTVVVGCLTGDGRPVNTLGLTGKGFPGEDVAAFERLRALLRRAVAEADAALLGLVGSESAHLNQRILPKAELGVLDRAALRCGGVGVQVAHSGNVAGVLFDASAPDLGDRLRHCARDLRDNGVRVTRIFRTPSGATEREHGRAHLRDDRQTGPGGPRRRTRLPAV</sequence>
<evidence type="ECO:0000259" key="3">
    <source>
        <dbReference type="Pfam" id="PF00288"/>
    </source>
</evidence>
<dbReference type="GO" id="GO:0005524">
    <property type="term" value="F:ATP binding"/>
    <property type="evidence" value="ECO:0007669"/>
    <property type="project" value="InterPro"/>
</dbReference>
<feature type="domain" description="GHMP kinase N-terminal" evidence="3">
    <location>
        <begin position="74"/>
        <end position="140"/>
    </location>
</feature>
<dbReference type="InterPro" id="IPR006204">
    <property type="entry name" value="GHMP_kinase_N_dom"/>
</dbReference>
<dbReference type="Proteomes" id="UP000295281">
    <property type="component" value="Unassembled WGS sequence"/>
</dbReference>
<gene>
    <name evidence="4" type="ORF">EV190_102105</name>
</gene>
<dbReference type="SUPFAM" id="SSF54211">
    <property type="entry name" value="Ribosomal protein S5 domain 2-like"/>
    <property type="match status" value="1"/>
</dbReference>
<evidence type="ECO:0000313" key="4">
    <source>
        <dbReference type="EMBL" id="TDQ54272.1"/>
    </source>
</evidence>
<reference evidence="4 5" key="1">
    <citation type="submission" date="2019-03" db="EMBL/GenBank/DDBJ databases">
        <title>Genomic Encyclopedia of Type Strains, Phase IV (KMG-IV): sequencing the most valuable type-strain genomes for metagenomic binning, comparative biology and taxonomic classification.</title>
        <authorList>
            <person name="Goeker M."/>
        </authorList>
    </citation>
    <scope>NUCLEOTIDE SEQUENCE [LARGE SCALE GENOMIC DNA]</scope>
    <source>
        <strain evidence="4 5">DSM 46770</strain>
    </source>
</reference>
<dbReference type="InterPro" id="IPR020568">
    <property type="entry name" value="Ribosomal_Su5_D2-typ_SF"/>
</dbReference>
<evidence type="ECO:0000256" key="1">
    <source>
        <dbReference type="ARBA" id="ARBA00022777"/>
    </source>
</evidence>
<dbReference type="EMBL" id="SNYN01000002">
    <property type="protein sequence ID" value="TDQ54272.1"/>
    <property type="molecule type" value="Genomic_DNA"/>
</dbReference>